<organism evidence="1 2">
    <name type="scientific">Alteribacillus persepolensis</name>
    <dbReference type="NCBI Taxonomy" id="568899"/>
    <lineage>
        <taxon>Bacteria</taxon>
        <taxon>Bacillati</taxon>
        <taxon>Bacillota</taxon>
        <taxon>Bacilli</taxon>
        <taxon>Bacillales</taxon>
        <taxon>Bacillaceae</taxon>
        <taxon>Alteribacillus</taxon>
    </lineage>
</organism>
<sequence length="46" mass="5308">ITQVFFEGDEWLESDVAEGVRDELLTKLEDKGDHKEASLNFVMRPL</sequence>
<keyword evidence="1" id="KW-0560">Oxidoreductase</keyword>
<evidence type="ECO:0000313" key="2">
    <source>
        <dbReference type="Proteomes" id="UP000199163"/>
    </source>
</evidence>
<dbReference type="GO" id="GO:0005506">
    <property type="term" value="F:iron ion binding"/>
    <property type="evidence" value="ECO:0007669"/>
    <property type="project" value="InterPro"/>
</dbReference>
<dbReference type="GO" id="GO:0016702">
    <property type="term" value="F:oxidoreductase activity, acting on single donors with incorporation of molecular oxygen, incorporation of two atoms of oxygen"/>
    <property type="evidence" value="ECO:0007669"/>
    <property type="project" value="InterPro"/>
</dbReference>
<feature type="non-terminal residue" evidence="1">
    <location>
        <position position="1"/>
    </location>
</feature>
<dbReference type="SUPFAM" id="SSF49482">
    <property type="entry name" value="Aromatic compound dioxygenase"/>
    <property type="match status" value="1"/>
</dbReference>
<evidence type="ECO:0000313" key="1">
    <source>
        <dbReference type="EMBL" id="SDI45998.1"/>
    </source>
</evidence>
<gene>
    <name evidence="1" type="ORF">SAMN05192534_1633</name>
</gene>
<dbReference type="Gene3D" id="2.60.130.10">
    <property type="entry name" value="Aromatic compound dioxygenase"/>
    <property type="match status" value="1"/>
</dbReference>
<keyword evidence="2" id="KW-1185">Reference proteome</keyword>
<name>A0A1G8KRD6_9BACI</name>
<reference evidence="2" key="1">
    <citation type="submission" date="2016-10" db="EMBL/GenBank/DDBJ databases">
        <authorList>
            <person name="Varghese N."/>
            <person name="Submissions S."/>
        </authorList>
    </citation>
    <scope>NUCLEOTIDE SEQUENCE [LARGE SCALE GENOMIC DNA]</scope>
    <source>
        <strain evidence="2">DSM 21632</strain>
    </source>
</reference>
<keyword evidence="1" id="KW-0223">Dioxygenase</keyword>
<dbReference type="Proteomes" id="UP000199163">
    <property type="component" value="Unassembled WGS sequence"/>
</dbReference>
<accession>A0A1G8KRD6</accession>
<proteinExistence type="predicted"/>
<dbReference type="EMBL" id="FNDK01000063">
    <property type="protein sequence ID" value="SDI45998.1"/>
    <property type="molecule type" value="Genomic_DNA"/>
</dbReference>
<dbReference type="InterPro" id="IPR015889">
    <property type="entry name" value="Intradiol_dOase_core"/>
</dbReference>
<protein>
    <submittedName>
        <fullName evidence="1">Catechol 1,2-dioxygenase</fullName>
    </submittedName>
</protein>
<dbReference type="AlphaFoldDB" id="A0A1G8KRD6"/>